<dbReference type="AlphaFoldDB" id="A0A6A1W826"/>
<proteinExistence type="predicted"/>
<dbReference type="PANTHER" id="PTHR31973:SF187">
    <property type="entry name" value="MUTATOR TRANSPOSASE MUDRA PROTEIN"/>
    <property type="match status" value="1"/>
</dbReference>
<dbReference type="OrthoDB" id="1937322at2759"/>
<dbReference type="PANTHER" id="PTHR31973">
    <property type="entry name" value="POLYPROTEIN, PUTATIVE-RELATED"/>
    <property type="match status" value="1"/>
</dbReference>
<protein>
    <submittedName>
        <fullName evidence="1">Uncharacterized protein</fullName>
    </submittedName>
</protein>
<name>A0A6A1W826_9ROSI</name>
<sequence length="142" mass="16947">MKRLKAMSEAAWKYLDDVDPKLWSRHAFGWACKSDMVFNKLAECFNSWTKEARDKPIITMLEMIRQRLMVRFRQKREGAEAALRSGMMFCPKILKKLERSKSEASHCRCSQSGMQFEVDHYDAARWLQFEVDHMTMRGQWWT</sequence>
<dbReference type="EMBL" id="RXIC02000020">
    <property type="protein sequence ID" value="KAB1221325.1"/>
    <property type="molecule type" value="Genomic_DNA"/>
</dbReference>
<evidence type="ECO:0000313" key="2">
    <source>
        <dbReference type="Proteomes" id="UP000516437"/>
    </source>
</evidence>
<comment type="caution">
    <text evidence="1">The sequence shown here is derived from an EMBL/GenBank/DDBJ whole genome shotgun (WGS) entry which is preliminary data.</text>
</comment>
<organism evidence="1 2">
    <name type="scientific">Morella rubra</name>
    <name type="common">Chinese bayberry</name>
    <dbReference type="NCBI Taxonomy" id="262757"/>
    <lineage>
        <taxon>Eukaryota</taxon>
        <taxon>Viridiplantae</taxon>
        <taxon>Streptophyta</taxon>
        <taxon>Embryophyta</taxon>
        <taxon>Tracheophyta</taxon>
        <taxon>Spermatophyta</taxon>
        <taxon>Magnoliopsida</taxon>
        <taxon>eudicotyledons</taxon>
        <taxon>Gunneridae</taxon>
        <taxon>Pentapetalae</taxon>
        <taxon>rosids</taxon>
        <taxon>fabids</taxon>
        <taxon>Fagales</taxon>
        <taxon>Myricaceae</taxon>
        <taxon>Morella</taxon>
    </lineage>
</organism>
<accession>A0A6A1W826</accession>
<dbReference type="Proteomes" id="UP000516437">
    <property type="component" value="Chromosome 2"/>
</dbReference>
<keyword evidence="2" id="KW-1185">Reference proteome</keyword>
<evidence type="ECO:0000313" key="1">
    <source>
        <dbReference type="EMBL" id="KAB1221325.1"/>
    </source>
</evidence>
<reference evidence="1 2" key="1">
    <citation type="journal article" date="2019" name="Plant Biotechnol. J.">
        <title>The red bayberry genome and genetic basis of sex determination.</title>
        <authorList>
            <person name="Jia H.M."/>
            <person name="Jia H.J."/>
            <person name="Cai Q.L."/>
            <person name="Wang Y."/>
            <person name="Zhao H.B."/>
            <person name="Yang W.F."/>
            <person name="Wang G.Y."/>
            <person name="Li Y.H."/>
            <person name="Zhan D.L."/>
            <person name="Shen Y.T."/>
            <person name="Niu Q.F."/>
            <person name="Chang L."/>
            <person name="Qiu J."/>
            <person name="Zhao L."/>
            <person name="Xie H.B."/>
            <person name="Fu W.Y."/>
            <person name="Jin J."/>
            <person name="Li X.W."/>
            <person name="Jiao Y."/>
            <person name="Zhou C.C."/>
            <person name="Tu T."/>
            <person name="Chai C.Y."/>
            <person name="Gao J.L."/>
            <person name="Fan L.J."/>
            <person name="van de Weg E."/>
            <person name="Wang J.Y."/>
            <person name="Gao Z.S."/>
        </authorList>
    </citation>
    <scope>NUCLEOTIDE SEQUENCE [LARGE SCALE GENOMIC DNA]</scope>
    <source>
        <tissue evidence="1">Leaves</tissue>
    </source>
</reference>
<gene>
    <name evidence="1" type="ORF">CJ030_MR2G005630</name>
</gene>